<proteinExistence type="predicted"/>
<protein>
    <submittedName>
        <fullName evidence="1">Uncharacterized protein</fullName>
    </submittedName>
</protein>
<name>A0A6C0CVA8_9ZZZZ</name>
<dbReference type="InterPro" id="IPR029063">
    <property type="entry name" value="SAM-dependent_MTases_sf"/>
</dbReference>
<accession>A0A6C0CVA8</accession>
<dbReference type="EMBL" id="MN739493">
    <property type="protein sequence ID" value="QHT08291.1"/>
    <property type="molecule type" value="Genomic_DNA"/>
</dbReference>
<dbReference type="SUPFAM" id="SSF53335">
    <property type="entry name" value="S-adenosyl-L-methionine-dependent methyltransferases"/>
    <property type="match status" value="1"/>
</dbReference>
<dbReference type="AlphaFoldDB" id="A0A6C0CVA8"/>
<evidence type="ECO:0000313" key="1">
    <source>
        <dbReference type="EMBL" id="QHT08291.1"/>
    </source>
</evidence>
<organism evidence="1">
    <name type="scientific">viral metagenome</name>
    <dbReference type="NCBI Taxonomy" id="1070528"/>
    <lineage>
        <taxon>unclassified sequences</taxon>
        <taxon>metagenomes</taxon>
        <taxon>organismal metagenomes</taxon>
    </lineage>
</organism>
<dbReference type="Gene3D" id="3.40.50.150">
    <property type="entry name" value="Vaccinia Virus protein VP39"/>
    <property type="match status" value="1"/>
</dbReference>
<sequence>MGDSNLQTWKRNIAIEIKNIDIETVFTEWWELKKLSVKPQELECLNGRSKIGCDLIDYYFFLNRLETVGNKGINFYDFIKNIDYYKTKKYIQNLLTYCYQHNRYVDNDTKRYYYIYGLSFGRVNAFKITNALSIYQKYKPSTKNYLYSIMDPFCGFGGRLVGALLLNYNYIGIDLNVNLKPNYDRLLNDLGKKSSSKVTLLFQDAKDVDYSQYKYDMVFTSPPYGNIEVYENGVRKTPDEWAQFYTVVFQKLWDHLRNKDGVYAININVDIYHKYLVPLFGECEEKIELKKSTRNKKYKEFIYLWRKNV</sequence>
<reference evidence="1" key="1">
    <citation type="journal article" date="2020" name="Nature">
        <title>Giant virus diversity and host interactions through global metagenomics.</title>
        <authorList>
            <person name="Schulz F."/>
            <person name="Roux S."/>
            <person name="Paez-Espino D."/>
            <person name="Jungbluth S."/>
            <person name="Walsh D.A."/>
            <person name="Denef V.J."/>
            <person name="McMahon K.D."/>
            <person name="Konstantinidis K.T."/>
            <person name="Eloe-Fadrosh E.A."/>
            <person name="Kyrpides N.C."/>
            <person name="Woyke T."/>
        </authorList>
    </citation>
    <scope>NUCLEOTIDE SEQUENCE</scope>
    <source>
        <strain evidence="1">GVMAG-M-3300022752-66</strain>
    </source>
</reference>